<comment type="caution">
    <text evidence="2">The sequence shown here is derived from an EMBL/GenBank/DDBJ whole genome shotgun (WGS) entry which is preliminary data.</text>
</comment>
<sequence length="122" mass="14623">MHKERRRNLAVLMFAFALNLLSMIKGSVNLIYISILALILFVWLVKSEFLYPLTFIFNKIVFILTFLTTVILVSFVYYVMFLLSKPLLYLNDKRFYKKQNNDIPSYYVKSSNEWKKNLEELF</sequence>
<keyword evidence="1" id="KW-1133">Transmembrane helix</keyword>
<organism evidence="2 3">
    <name type="scientific">candidate division WOR-3 bacterium</name>
    <dbReference type="NCBI Taxonomy" id="2052148"/>
    <lineage>
        <taxon>Bacteria</taxon>
        <taxon>Bacteria division WOR-3</taxon>
    </lineage>
</organism>
<feature type="transmembrane region" description="Helical" evidence="1">
    <location>
        <begin position="30"/>
        <end position="49"/>
    </location>
</feature>
<reference evidence="2 3" key="1">
    <citation type="journal article" date="2018" name="Nat. Biotechnol.">
        <title>A standardized bacterial taxonomy based on genome phylogeny substantially revises the tree of life.</title>
        <authorList>
            <person name="Parks D.H."/>
            <person name="Chuvochina M."/>
            <person name="Waite D.W."/>
            <person name="Rinke C."/>
            <person name="Skarshewski A."/>
            <person name="Chaumeil P.A."/>
            <person name="Hugenholtz P."/>
        </authorList>
    </citation>
    <scope>NUCLEOTIDE SEQUENCE [LARGE SCALE GENOMIC DNA]</scope>
    <source>
        <strain evidence="2">UBA9956</strain>
    </source>
</reference>
<evidence type="ECO:0000256" key="1">
    <source>
        <dbReference type="SAM" id="Phobius"/>
    </source>
</evidence>
<keyword evidence="1" id="KW-0812">Transmembrane</keyword>
<protein>
    <submittedName>
        <fullName evidence="2">Uncharacterized protein</fullName>
    </submittedName>
</protein>
<feature type="transmembrane region" description="Helical" evidence="1">
    <location>
        <begin position="61"/>
        <end position="83"/>
    </location>
</feature>
<dbReference type="AlphaFoldDB" id="A0A350H8C3"/>
<dbReference type="EMBL" id="DMZY01000039">
    <property type="protein sequence ID" value="HAV91789.1"/>
    <property type="molecule type" value="Genomic_DNA"/>
</dbReference>
<gene>
    <name evidence="2" type="ORF">DCW38_01225</name>
</gene>
<dbReference type="Proteomes" id="UP000264062">
    <property type="component" value="Unassembled WGS sequence"/>
</dbReference>
<evidence type="ECO:0000313" key="2">
    <source>
        <dbReference type="EMBL" id="HAV91789.1"/>
    </source>
</evidence>
<proteinExistence type="predicted"/>
<evidence type="ECO:0000313" key="3">
    <source>
        <dbReference type="Proteomes" id="UP000264062"/>
    </source>
</evidence>
<accession>A0A350H8C3</accession>
<keyword evidence="1" id="KW-0472">Membrane</keyword>
<name>A0A350H8C3_UNCW3</name>